<keyword evidence="6" id="KW-0274">FAD</keyword>
<keyword evidence="4" id="KW-0285">Flavoprotein</keyword>
<evidence type="ECO:0000256" key="1">
    <source>
        <dbReference type="ARBA" id="ARBA00001974"/>
    </source>
</evidence>
<evidence type="ECO:0000256" key="6">
    <source>
        <dbReference type="ARBA" id="ARBA00022827"/>
    </source>
</evidence>
<name>A0A858RAU3_9PROT</name>
<evidence type="ECO:0000256" key="7">
    <source>
        <dbReference type="ARBA" id="ARBA00023002"/>
    </source>
</evidence>
<dbReference type="GO" id="GO:0016117">
    <property type="term" value="P:carotenoid biosynthetic process"/>
    <property type="evidence" value="ECO:0007669"/>
    <property type="project" value="UniProtKB-KW"/>
</dbReference>
<dbReference type="NCBIfam" id="TIGR02734">
    <property type="entry name" value="crtI_fam"/>
    <property type="match status" value="1"/>
</dbReference>
<dbReference type="Proteomes" id="UP000501891">
    <property type="component" value="Chromosome"/>
</dbReference>
<feature type="domain" description="Amine oxidase" evidence="10">
    <location>
        <begin position="27"/>
        <end position="495"/>
    </location>
</feature>
<dbReference type="AlphaFoldDB" id="A0A858RAU3"/>
<evidence type="ECO:0000256" key="8">
    <source>
        <dbReference type="ARBA" id="ARBA00031986"/>
    </source>
</evidence>
<dbReference type="Gene3D" id="3.50.50.60">
    <property type="entry name" value="FAD/NAD(P)-binding domain"/>
    <property type="match status" value="2"/>
</dbReference>
<evidence type="ECO:0000256" key="4">
    <source>
        <dbReference type="ARBA" id="ARBA00022630"/>
    </source>
</evidence>
<evidence type="ECO:0000313" key="11">
    <source>
        <dbReference type="EMBL" id="QJE74600.1"/>
    </source>
</evidence>
<keyword evidence="7 9" id="KW-0560">Oxidoreductase</keyword>
<dbReference type="PANTHER" id="PTHR43734">
    <property type="entry name" value="PHYTOENE DESATURASE"/>
    <property type="match status" value="1"/>
</dbReference>
<sequence>MTLHLRRPRRAVSPDAPHAVVIGSGFGGLAAAVRLGAHGYRVTVLERLPAPGGRASVFRQDGYTFDAGPTIVTAPFLLEELWGLCGRRMADDVELVPLDPFYRIRFDDGEVFSYSGDPGAMRAEVARISPGDVRGYEDFLAASEERFRIGFEQLGHVPFGGIRDMLRVAPDLLRLGGFRSVHSLVASHIRDPRLRTIFSYHPLLVGGNPFAASSIYALIAYLERKWGVHYAMGGTGSLVAGIADLIRGQGNIIRCNATVTQILLNGRRVRGVRLESGEEIAADIVVSNADSAWTYRHLLPPEARQRWTDRKVERSRYSMGLFVWHFGTDRRFDGVGHHTLLLGPRYKGLLTDIFRRKRLAEDFSLYLYRPTATDPSMAPPGCDSFYALSPVPNLEGETDWSIMAGTYRDAILRRLSDTIMPGLEPSIVTERIQTPLDFRDRYLSLRGAGFGLEPILTQSAWFRPHNKSEEVEHLYLVGAGTHPGAGLPGVLSSARVLDSVVPDAAVFS</sequence>
<comment type="pathway">
    <text evidence="2 9">Carotenoid biosynthesis.</text>
</comment>
<proteinExistence type="inferred from homology"/>
<dbReference type="InterPro" id="IPR002937">
    <property type="entry name" value="Amino_oxidase"/>
</dbReference>
<evidence type="ECO:0000259" key="10">
    <source>
        <dbReference type="Pfam" id="PF01593"/>
    </source>
</evidence>
<evidence type="ECO:0000256" key="5">
    <source>
        <dbReference type="ARBA" id="ARBA00022746"/>
    </source>
</evidence>
<keyword evidence="5 9" id="KW-0125">Carotenoid biosynthesis</keyword>
<dbReference type="FunFam" id="3.50.50.60:FF:000378">
    <property type="entry name" value="Phytoene desaturase"/>
    <property type="match status" value="1"/>
</dbReference>
<dbReference type="PANTHER" id="PTHR43734:SF3">
    <property type="entry name" value="B-CAROTENE KETOLASE"/>
    <property type="match status" value="1"/>
</dbReference>
<dbReference type="InterPro" id="IPR014105">
    <property type="entry name" value="Carotenoid/retinoid_OxRdtase"/>
</dbReference>
<evidence type="ECO:0000256" key="2">
    <source>
        <dbReference type="ARBA" id="ARBA00004829"/>
    </source>
</evidence>
<reference evidence="11" key="1">
    <citation type="submission" date="2020-04" db="EMBL/GenBank/DDBJ databases">
        <title>A desert anoxygenic phototrophic bacterium fixes CO2 using RubisCO under aerobic conditions.</title>
        <authorList>
            <person name="Tang K."/>
        </authorList>
    </citation>
    <scope>NUCLEOTIDE SEQUENCE [LARGE SCALE GENOMIC DNA]</scope>
    <source>
        <strain evidence="11">MIMtkB3</strain>
    </source>
</reference>
<dbReference type="KEGG" id="acru:HHL28_17405"/>
<evidence type="ECO:0000313" key="12">
    <source>
        <dbReference type="Proteomes" id="UP000501891"/>
    </source>
</evidence>
<evidence type="ECO:0000256" key="3">
    <source>
        <dbReference type="ARBA" id="ARBA00006046"/>
    </source>
</evidence>
<dbReference type="Pfam" id="PF01593">
    <property type="entry name" value="Amino_oxidase"/>
    <property type="match status" value="1"/>
</dbReference>
<dbReference type="InterPro" id="IPR036188">
    <property type="entry name" value="FAD/NAD-bd_sf"/>
</dbReference>
<keyword evidence="12" id="KW-1185">Reference proteome</keyword>
<dbReference type="EMBL" id="CP051775">
    <property type="protein sequence ID" value="QJE74600.1"/>
    <property type="molecule type" value="Genomic_DNA"/>
</dbReference>
<comment type="cofactor">
    <cofactor evidence="1">
        <name>FAD</name>
        <dbReference type="ChEBI" id="CHEBI:57692"/>
    </cofactor>
</comment>
<comment type="similarity">
    <text evidence="3 9">Belongs to the carotenoid/retinoid oxidoreductase family.</text>
</comment>
<dbReference type="GO" id="GO:0016491">
    <property type="term" value="F:oxidoreductase activity"/>
    <property type="evidence" value="ECO:0007669"/>
    <property type="project" value="UniProtKB-KW"/>
</dbReference>
<protein>
    <recommendedName>
        <fullName evidence="8">Phytoene dehydrogenase</fullName>
    </recommendedName>
</protein>
<dbReference type="SUPFAM" id="SSF51905">
    <property type="entry name" value="FAD/NAD(P)-binding domain"/>
    <property type="match status" value="1"/>
</dbReference>
<evidence type="ECO:0000256" key="9">
    <source>
        <dbReference type="RuleBase" id="RU362075"/>
    </source>
</evidence>
<organism evidence="11 12">
    <name type="scientific">Aerophototrophica crusticola</name>
    <dbReference type="NCBI Taxonomy" id="1709002"/>
    <lineage>
        <taxon>Bacteria</taxon>
        <taxon>Pseudomonadati</taxon>
        <taxon>Pseudomonadota</taxon>
        <taxon>Alphaproteobacteria</taxon>
        <taxon>Rhodospirillales</taxon>
        <taxon>Rhodospirillaceae</taxon>
        <taxon>Aerophototrophica</taxon>
    </lineage>
</organism>
<accession>A0A858RAU3</accession>
<gene>
    <name evidence="11" type="ORF">HHL28_17405</name>
</gene>